<evidence type="ECO:0000313" key="3">
    <source>
        <dbReference type="EMBL" id="KAK3200097.1"/>
    </source>
</evidence>
<dbReference type="EMBL" id="JANJYJ010000007">
    <property type="protein sequence ID" value="KAK3200097.1"/>
    <property type="molecule type" value="Genomic_DNA"/>
</dbReference>
<dbReference type="AlphaFoldDB" id="A0AAE0E260"/>
<dbReference type="InterPro" id="IPR008948">
    <property type="entry name" value="L-Aspartase-like"/>
</dbReference>
<dbReference type="PANTHER" id="PTHR43172">
    <property type="entry name" value="ADENYLOSUCCINATE LYASE"/>
    <property type="match status" value="1"/>
</dbReference>
<evidence type="ECO:0000259" key="2">
    <source>
        <dbReference type="SMART" id="SM00998"/>
    </source>
</evidence>
<evidence type="ECO:0000256" key="1">
    <source>
        <dbReference type="ARBA" id="ARBA00034772"/>
    </source>
</evidence>
<dbReference type="Pfam" id="PF10397">
    <property type="entry name" value="ADSL_C"/>
    <property type="match status" value="1"/>
</dbReference>
<feature type="domain" description="Adenylosuccinate lyase C-terminal" evidence="2">
    <location>
        <begin position="282"/>
        <end position="361"/>
    </location>
</feature>
<evidence type="ECO:0000313" key="4">
    <source>
        <dbReference type="Proteomes" id="UP001281410"/>
    </source>
</evidence>
<comment type="caution">
    <text evidence="3">The sequence shown here is derived from an EMBL/GenBank/DDBJ whole genome shotgun (WGS) entry which is preliminary data.</text>
</comment>
<dbReference type="SUPFAM" id="SSF48557">
    <property type="entry name" value="L-aspartase-like"/>
    <property type="match status" value="1"/>
</dbReference>
<dbReference type="Pfam" id="PF00206">
    <property type="entry name" value="Lyase_1"/>
    <property type="match status" value="1"/>
</dbReference>
<comment type="similarity">
    <text evidence="1">Belongs to the class-II fumarase/aspartase family.</text>
</comment>
<dbReference type="PANTHER" id="PTHR43172:SF2">
    <property type="entry name" value="ADENYLOSUCCINATE LYASE C-TERMINAL DOMAIN-CONTAINING PROTEIN"/>
    <property type="match status" value="1"/>
</dbReference>
<organism evidence="3 4">
    <name type="scientific">Dipteronia sinensis</name>
    <dbReference type="NCBI Taxonomy" id="43782"/>
    <lineage>
        <taxon>Eukaryota</taxon>
        <taxon>Viridiplantae</taxon>
        <taxon>Streptophyta</taxon>
        <taxon>Embryophyta</taxon>
        <taxon>Tracheophyta</taxon>
        <taxon>Spermatophyta</taxon>
        <taxon>Magnoliopsida</taxon>
        <taxon>eudicotyledons</taxon>
        <taxon>Gunneridae</taxon>
        <taxon>Pentapetalae</taxon>
        <taxon>rosids</taxon>
        <taxon>malvids</taxon>
        <taxon>Sapindales</taxon>
        <taxon>Sapindaceae</taxon>
        <taxon>Hippocastanoideae</taxon>
        <taxon>Acereae</taxon>
        <taxon>Dipteronia</taxon>
    </lineage>
</organism>
<dbReference type="InterPro" id="IPR019468">
    <property type="entry name" value="AdenyloSucc_lyase_C"/>
</dbReference>
<sequence>MAVSAIDSRLFRNLFGTQEIRDVFSDESYTQCMIETEAALARAQSKTGVIPTEAGSTITESFRHVKLDDAAKYIHWGATTQDIMDDASMIQIKKGLQIVKRYLDELDVDLEDLELLLPLGLTTQGLRVRAQLAKELGLEDPPITWHVMRDNIAEILNFLGLLGGTLGKIAYDIMIMSSNELSEVSEPFVPHRGASSTMPQKRNPISSEVVLAASKLLRANAGLGLDAMVTDFERASGPWHLEWVAIPDSFTLAVGALHQMSFAMSGLVVNQTSMLDNLNSSRGLIVGEAVMMGLAPYIGRQVAHDVVYSACKESIETRSSLLDVLTERNDVVDKVDRETLTRLCNPTNYLGASQLMVDDMLKVTKGSFPHQGKGYGNGNVNGYSNAGLTVAEATKSNGARGANGIVNGTVNGVH</sequence>
<dbReference type="SMART" id="SM00998">
    <property type="entry name" value="ADSL_C"/>
    <property type="match status" value="1"/>
</dbReference>
<protein>
    <recommendedName>
        <fullName evidence="2">Adenylosuccinate lyase C-terminal domain-containing protein</fullName>
    </recommendedName>
</protein>
<keyword evidence="4" id="KW-1185">Reference proteome</keyword>
<dbReference type="Gene3D" id="1.20.200.10">
    <property type="entry name" value="Fumarase/aspartase (Central domain)"/>
    <property type="match status" value="2"/>
</dbReference>
<dbReference type="PRINTS" id="PR00149">
    <property type="entry name" value="FUMRATELYASE"/>
</dbReference>
<dbReference type="Gene3D" id="1.10.40.30">
    <property type="entry name" value="Fumarase/aspartase (C-terminal domain)"/>
    <property type="match status" value="1"/>
</dbReference>
<dbReference type="InterPro" id="IPR022761">
    <property type="entry name" value="Fumarate_lyase_N"/>
</dbReference>
<dbReference type="InterPro" id="IPR000362">
    <property type="entry name" value="Fumarate_lyase_fam"/>
</dbReference>
<dbReference type="GO" id="GO:0003824">
    <property type="term" value="F:catalytic activity"/>
    <property type="evidence" value="ECO:0007669"/>
    <property type="project" value="InterPro"/>
</dbReference>
<reference evidence="3" key="1">
    <citation type="journal article" date="2023" name="Plant J.">
        <title>Genome sequences and population genomics provide insights into the demographic history, inbreeding, and mutation load of two 'living fossil' tree species of Dipteronia.</title>
        <authorList>
            <person name="Feng Y."/>
            <person name="Comes H.P."/>
            <person name="Chen J."/>
            <person name="Zhu S."/>
            <person name="Lu R."/>
            <person name="Zhang X."/>
            <person name="Li P."/>
            <person name="Qiu J."/>
            <person name="Olsen K.M."/>
            <person name="Qiu Y."/>
        </authorList>
    </citation>
    <scope>NUCLEOTIDE SEQUENCE</scope>
    <source>
        <strain evidence="3">NBL</strain>
    </source>
</reference>
<dbReference type="CDD" id="cd01597">
    <property type="entry name" value="pCLME"/>
    <property type="match status" value="1"/>
</dbReference>
<dbReference type="Proteomes" id="UP001281410">
    <property type="component" value="Unassembled WGS sequence"/>
</dbReference>
<accession>A0AAE0E260</accession>
<gene>
    <name evidence="3" type="ORF">Dsin_023512</name>
</gene>
<proteinExistence type="inferred from homology"/>
<name>A0AAE0E260_9ROSI</name>